<accession>A0A5M3MR47</accession>
<evidence type="ECO:0000313" key="2">
    <source>
        <dbReference type="EMBL" id="EIW81629.1"/>
    </source>
</evidence>
<dbReference type="RefSeq" id="XP_007768931.1">
    <property type="nucleotide sequence ID" value="XM_007770741.1"/>
</dbReference>
<comment type="caution">
    <text evidence="2">The sequence shown here is derived from an EMBL/GenBank/DDBJ whole genome shotgun (WGS) entry which is preliminary data.</text>
</comment>
<reference evidence="3" key="1">
    <citation type="journal article" date="2012" name="Science">
        <title>The Paleozoic origin of enzymatic lignin decomposition reconstructed from 31 fungal genomes.</title>
        <authorList>
            <person name="Floudas D."/>
            <person name="Binder M."/>
            <person name="Riley R."/>
            <person name="Barry K."/>
            <person name="Blanchette R.A."/>
            <person name="Henrissat B."/>
            <person name="Martinez A.T."/>
            <person name="Otillar R."/>
            <person name="Spatafora J.W."/>
            <person name="Yadav J.S."/>
            <person name="Aerts A."/>
            <person name="Benoit I."/>
            <person name="Boyd A."/>
            <person name="Carlson A."/>
            <person name="Copeland A."/>
            <person name="Coutinho P.M."/>
            <person name="de Vries R.P."/>
            <person name="Ferreira P."/>
            <person name="Findley K."/>
            <person name="Foster B."/>
            <person name="Gaskell J."/>
            <person name="Glotzer D."/>
            <person name="Gorecki P."/>
            <person name="Heitman J."/>
            <person name="Hesse C."/>
            <person name="Hori C."/>
            <person name="Igarashi K."/>
            <person name="Jurgens J.A."/>
            <person name="Kallen N."/>
            <person name="Kersten P."/>
            <person name="Kohler A."/>
            <person name="Kuees U."/>
            <person name="Kumar T.K.A."/>
            <person name="Kuo A."/>
            <person name="LaButti K."/>
            <person name="Larrondo L.F."/>
            <person name="Lindquist E."/>
            <person name="Ling A."/>
            <person name="Lombard V."/>
            <person name="Lucas S."/>
            <person name="Lundell T."/>
            <person name="Martin R."/>
            <person name="McLaughlin D.J."/>
            <person name="Morgenstern I."/>
            <person name="Morin E."/>
            <person name="Murat C."/>
            <person name="Nagy L.G."/>
            <person name="Nolan M."/>
            <person name="Ohm R.A."/>
            <person name="Patyshakuliyeva A."/>
            <person name="Rokas A."/>
            <person name="Ruiz-Duenas F.J."/>
            <person name="Sabat G."/>
            <person name="Salamov A."/>
            <person name="Samejima M."/>
            <person name="Schmutz J."/>
            <person name="Slot J.C."/>
            <person name="St John F."/>
            <person name="Stenlid J."/>
            <person name="Sun H."/>
            <person name="Sun S."/>
            <person name="Syed K."/>
            <person name="Tsang A."/>
            <person name="Wiebenga A."/>
            <person name="Young D."/>
            <person name="Pisabarro A."/>
            <person name="Eastwood D.C."/>
            <person name="Martin F."/>
            <person name="Cullen D."/>
            <person name="Grigoriev I.V."/>
            <person name="Hibbett D.S."/>
        </authorList>
    </citation>
    <scope>NUCLEOTIDE SEQUENCE [LARGE SCALE GENOMIC DNA]</scope>
    <source>
        <strain evidence="3">RWD-64-598 SS2</strain>
    </source>
</reference>
<feature type="compositionally biased region" description="Basic and acidic residues" evidence="1">
    <location>
        <begin position="18"/>
        <end position="36"/>
    </location>
</feature>
<evidence type="ECO:0000256" key="1">
    <source>
        <dbReference type="SAM" id="MobiDB-lite"/>
    </source>
</evidence>
<feature type="region of interest" description="Disordered" evidence="1">
    <location>
        <begin position="1"/>
        <end position="79"/>
    </location>
</feature>
<dbReference type="OrthoDB" id="3003491at2759"/>
<organism evidence="2 3">
    <name type="scientific">Coniophora puteana (strain RWD-64-598)</name>
    <name type="common">Brown rot fungus</name>
    <dbReference type="NCBI Taxonomy" id="741705"/>
    <lineage>
        <taxon>Eukaryota</taxon>
        <taxon>Fungi</taxon>
        <taxon>Dikarya</taxon>
        <taxon>Basidiomycota</taxon>
        <taxon>Agaricomycotina</taxon>
        <taxon>Agaricomycetes</taxon>
        <taxon>Agaricomycetidae</taxon>
        <taxon>Boletales</taxon>
        <taxon>Coniophorineae</taxon>
        <taxon>Coniophoraceae</taxon>
        <taxon>Coniophora</taxon>
    </lineage>
</organism>
<keyword evidence="3" id="KW-1185">Reference proteome</keyword>
<dbReference type="Proteomes" id="UP000053558">
    <property type="component" value="Unassembled WGS sequence"/>
</dbReference>
<dbReference type="OMA" id="KQPGANK"/>
<proteinExistence type="predicted"/>
<protein>
    <submittedName>
        <fullName evidence="2">Uncharacterized protein</fullName>
    </submittedName>
</protein>
<dbReference type="KEGG" id="cput:CONPUDRAFT_154160"/>
<dbReference type="AlphaFoldDB" id="A0A5M3MR47"/>
<dbReference type="GeneID" id="19203229"/>
<dbReference type="EMBL" id="JH711578">
    <property type="protein sequence ID" value="EIW81629.1"/>
    <property type="molecule type" value="Genomic_DNA"/>
</dbReference>
<gene>
    <name evidence="2" type="ORF">CONPUDRAFT_154160</name>
</gene>
<evidence type="ECO:0000313" key="3">
    <source>
        <dbReference type="Proteomes" id="UP000053558"/>
    </source>
</evidence>
<sequence length="79" mass="8240">MHQNFVGDKPVDTFPAEATEKIPDEELAKREAERLKAGAGGGAGKRAGVASRDPAEHDPRASTTGGGWGDPKPTTDPVM</sequence>
<name>A0A5M3MR47_CONPW</name>